<reference evidence="3 4" key="1">
    <citation type="submission" date="2020-10" db="EMBL/GenBank/DDBJ databases">
        <title>Pygocentrus nattereri (red-bellied piranha) genome, fPygNat1, primary haplotype.</title>
        <authorList>
            <person name="Myers G."/>
            <person name="Meyer A."/>
            <person name="Karagic N."/>
            <person name="Pippel M."/>
            <person name="Winkler S."/>
            <person name="Tracey A."/>
            <person name="Wood J."/>
            <person name="Formenti G."/>
            <person name="Howe K."/>
            <person name="Fedrigo O."/>
            <person name="Jarvis E.D."/>
        </authorList>
    </citation>
    <scope>NUCLEOTIDE SEQUENCE [LARGE SCALE GENOMIC DNA]</scope>
</reference>
<evidence type="ECO:0000313" key="4">
    <source>
        <dbReference type="Proteomes" id="UP001501920"/>
    </source>
</evidence>
<dbReference type="Gene3D" id="3.10.100.10">
    <property type="entry name" value="Mannose-Binding Protein A, subunit A"/>
    <property type="match status" value="1"/>
</dbReference>
<keyword evidence="1" id="KW-0732">Signal</keyword>
<dbReference type="AlphaFoldDB" id="A0AAR2JT06"/>
<dbReference type="InterPro" id="IPR016186">
    <property type="entry name" value="C-type_lectin-like/link_sf"/>
</dbReference>
<evidence type="ECO:0000256" key="1">
    <source>
        <dbReference type="SAM" id="SignalP"/>
    </source>
</evidence>
<name>A0AAR2JT06_PYGNA</name>
<dbReference type="SUPFAM" id="SSF56436">
    <property type="entry name" value="C-type lectin-like"/>
    <property type="match status" value="1"/>
</dbReference>
<dbReference type="CDD" id="cd00037">
    <property type="entry name" value="CLECT"/>
    <property type="match status" value="1"/>
</dbReference>
<dbReference type="SMART" id="SM00034">
    <property type="entry name" value="CLECT"/>
    <property type="match status" value="1"/>
</dbReference>
<organism evidence="3 4">
    <name type="scientific">Pygocentrus nattereri</name>
    <name type="common">Red-bellied piranha</name>
    <dbReference type="NCBI Taxonomy" id="42514"/>
    <lineage>
        <taxon>Eukaryota</taxon>
        <taxon>Metazoa</taxon>
        <taxon>Chordata</taxon>
        <taxon>Craniata</taxon>
        <taxon>Vertebrata</taxon>
        <taxon>Euteleostomi</taxon>
        <taxon>Actinopterygii</taxon>
        <taxon>Neopterygii</taxon>
        <taxon>Teleostei</taxon>
        <taxon>Ostariophysi</taxon>
        <taxon>Characiformes</taxon>
        <taxon>Characoidei</taxon>
        <taxon>Pygocentrus</taxon>
    </lineage>
</organism>
<dbReference type="InterPro" id="IPR016187">
    <property type="entry name" value="CTDL_fold"/>
</dbReference>
<keyword evidence="4" id="KW-1185">Reference proteome</keyword>
<proteinExistence type="predicted"/>
<dbReference type="InterPro" id="IPR001304">
    <property type="entry name" value="C-type_lectin-like"/>
</dbReference>
<accession>A0AAR2JT06</accession>
<dbReference type="GeneTree" id="ENSGT00940000168532"/>
<evidence type="ECO:0000259" key="2">
    <source>
        <dbReference type="PROSITE" id="PS50041"/>
    </source>
</evidence>
<dbReference type="Ensembl" id="ENSPNAT00000058536.1">
    <property type="protein sequence ID" value="ENSPNAP00000053329.1"/>
    <property type="gene ID" value="ENSPNAG00000037459.1"/>
</dbReference>
<dbReference type="Pfam" id="PF00059">
    <property type="entry name" value="Lectin_C"/>
    <property type="match status" value="1"/>
</dbReference>
<protein>
    <recommendedName>
        <fullName evidence="2">C-type lectin domain-containing protein</fullName>
    </recommendedName>
</protein>
<reference evidence="3" key="2">
    <citation type="submission" date="2025-08" db="UniProtKB">
        <authorList>
            <consortium name="Ensembl"/>
        </authorList>
    </citation>
    <scope>IDENTIFICATION</scope>
</reference>
<sequence>MFIKILLTIISALLIVSFINPDLTLKYHLISENKSCWEDALGYCQDNGIGLLRIQSESDQKEVEFELRRRNVSGMLWVGLGQSQLFGFWMWTGGIGVGNWTNWAGGRQPEPPLSHHCGAIDTEKVLCQDCTALSVYCV</sequence>
<dbReference type="Proteomes" id="UP001501920">
    <property type="component" value="Chromosome 19"/>
</dbReference>
<feature type="domain" description="C-type lectin" evidence="2">
    <location>
        <begin position="27"/>
        <end position="130"/>
    </location>
</feature>
<feature type="signal peptide" evidence="1">
    <location>
        <begin position="1"/>
        <end position="21"/>
    </location>
</feature>
<dbReference type="PROSITE" id="PS50041">
    <property type="entry name" value="C_TYPE_LECTIN_2"/>
    <property type="match status" value="1"/>
</dbReference>
<reference evidence="3" key="3">
    <citation type="submission" date="2025-09" db="UniProtKB">
        <authorList>
            <consortium name="Ensembl"/>
        </authorList>
    </citation>
    <scope>IDENTIFICATION</scope>
</reference>
<evidence type="ECO:0000313" key="3">
    <source>
        <dbReference type="Ensembl" id="ENSPNAP00000053329.1"/>
    </source>
</evidence>
<feature type="chain" id="PRO_5043826427" description="C-type lectin domain-containing protein" evidence="1">
    <location>
        <begin position="22"/>
        <end position="138"/>
    </location>
</feature>
<gene>
    <name evidence="3" type="primary">URM1</name>
</gene>